<accession>I3YIS3</accession>
<evidence type="ECO:0000313" key="2">
    <source>
        <dbReference type="Proteomes" id="UP000006052"/>
    </source>
</evidence>
<dbReference type="KEGG" id="afd:Alfi_0497"/>
<dbReference type="AlphaFoldDB" id="I3YIS3"/>
<dbReference type="STRING" id="679935.Alfi_0497"/>
<sequence length="60" mass="6918">MNIFCAFSSVFLTISTIFTGRRFDSVRLGKDRFAKSPMRSARKYLHYSENGRLINIGPKD</sequence>
<organism evidence="1 2">
    <name type="scientific">Alistipes finegoldii (strain DSM 17242 / JCM 16770 / CCUG 46020 / CIP 107999 / KCTC 15236 / AHN 2437)</name>
    <dbReference type="NCBI Taxonomy" id="679935"/>
    <lineage>
        <taxon>Bacteria</taxon>
        <taxon>Pseudomonadati</taxon>
        <taxon>Bacteroidota</taxon>
        <taxon>Bacteroidia</taxon>
        <taxon>Bacteroidales</taxon>
        <taxon>Rikenellaceae</taxon>
        <taxon>Alistipes</taxon>
    </lineage>
</organism>
<dbReference type="EMBL" id="CP003274">
    <property type="protein sequence ID" value="AFL76891.1"/>
    <property type="molecule type" value="Genomic_DNA"/>
</dbReference>
<name>I3YIS3_ALIFI</name>
<dbReference type="Proteomes" id="UP000006052">
    <property type="component" value="Chromosome"/>
</dbReference>
<gene>
    <name evidence="1" type="ordered locus">Alfi_0497</name>
</gene>
<reference evidence="2" key="1">
    <citation type="journal article" date="2013" name="Stand. Genomic Sci.">
        <title>Complete genome sequence of the bile-resistant pigment-producing anaerobe Alistipes finegoldii type strain (AHN2437(T)).</title>
        <authorList>
            <person name="Mavromatis K."/>
            <person name="Stackebrandt E."/>
            <person name="Munk C."/>
            <person name="Lapidus A."/>
            <person name="Nolan M."/>
            <person name="Lucas S."/>
            <person name="Hammon N."/>
            <person name="Deshpande S."/>
            <person name="Cheng J.F."/>
            <person name="Tapia R."/>
            <person name="Goodwin L.A."/>
            <person name="Pitluck S."/>
            <person name="Liolios K."/>
            <person name="Pagani I."/>
            <person name="Ivanova N."/>
            <person name="Mikhailova N."/>
            <person name="Huntemann M."/>
            <person name="Pati A."/>
            <person name="Chen A."/>
            <person name="Palaniappan K."/>
            <person name="Land M."/>
            <person name="Hauser L."/>
            <person name="Rohde M."/>
            <person name="Gronow S."/>
            <person name="Goker M."/>
            <person name="Detter J.C."/>
            <person name="Bristow J."/>
            <person name="Eisen J.A."/>
            <person name="Markowitz V."/>
            <person name="Hugenholtz P."/>
            <person name="Kyrpides N.C."/>
            <person name="Klenk H.P."/>
            <person name="Woyke T."/>
        </authorList>
    </citation>
    <scope>NUCLEOTIDE SEQUENCE</scope>
    <source>
        <strain evidence="2">DSM 17242 / JCM 16770 / AHN 2437 / CCUG 46020 / CIP 107999</strain>
    </source>
</reference>
<dbReference type="HOGENOM" id="CLU_2930869_0_0_10"/>
<dbReference type="PATRIC" id="fig|679935.3.peg.473"/>
<evidence type="ECO:0000313" key="1">
    <source>
        <dbReference type="EMBL" id="AFL76891.1"/>
    </source>
</evidence>
<proteinExistence type="predicted"/>
<protein>
    <submittedName>
        <fullName evidence="1">Uncharacterized protein</fullName>
    </submittedName>
</protein>